<dbReference type="GO" id="GO:0022857">
    <property type="term" value="F:transmembrane transporter activity"/>
    <property type="evidence" value="ECO:0007669"/>
    <property type="project" value="InterPro"/>
</dbReference>
<feature type="region of interest" description="Disordered" evidence="7">
    <location>
        <begin position="1"/>
        <end position="31"/>
    </location>
</feature>
<dbReference type="Gene3D" id="1.20.1250.20">
    <property type="entry name" value="MFS general substrate transporter like domains"/>
    <property type="match status" value="2"/>
</dbReference>
<comment type="caution">
    <text evidence="10">The sequence shown here is derived from an EMBL/GenBank/DDBJ whole genome shotgun (WGS) entry which is preliminary data.</text>
</comment>
<comment type="subcellular location">
    <subcellularLocation>
        <location evidence="1">Membrane</location>
        <topology evidence="1">Multi-pass membrane protein</topology>
    </subcellularLocation>
</comment>
<dbReference type="Pfam" id="PF07690">
    <property type="entry name" value="MFS_1"/>
    <property type="match status" value="1"/>
</dbReference>
<sequence length="484" mass="52674">MASHQPVAVDSGSAKAASDNQQWSDAADTKKQPPESWWSWLLQMACLNMVMVMWNTDNMALPAVYTEIAKHFNLSPSDLSNLGLVRGIFESVFALPAGFLADRLPRPQLILAGSTIWAVGLIGCAFSPDLLCMTIFRAVNGIGLGIVQPLLFSLVADKSGIYGRGKAFGCLIFTGQLGQTAFTAFATTVASTQVGSIAGWQFALLVIAIVSAFVGVAVGIFVEETKERDQRTMLAIIVQETPKLSKIFCLPTFLVIIGQGVFGTAPWFAFSYLTMWLELNCFSNQQAATIYAFFNIGTAFSSIIGGFLLDMVFRRCPDHGPPTICQFSVGASIPLFAFILFGLGDMDIHTPGLFGSYCAAFLVTGILIAWNMVMNNKMFSDVVPRESYSYIYALDRCIEGTFGAFGQPAVGWLTDKIFGFDSESANQKECSPQDAHSLASGVFWVSLVSFAVCFLFYCLAHCTYPKDRRAVALAQEKLEMQGVM</sequence>
<proteinExistence type="inferred from homology"/>
<keyword evidence="5 8" id="KW-0472">Membrane</keyword>
<keyword evidence="4 8" id="KW-1133">Transmembrane helix</keyword>
<feature type="transmembrane region" description="Helical" evidence="8">
    <location>
        <begin position="438"/>
        <end position="457"/>
    </location>
</feature>
<name>A0AA36I3E7_9DINO</name>
<evidence type="ECO:0000313" key="10">
    <source>
        <dbReference type="EMBL" id="CAJ1379493.1"/>
    </source>
</evidence>
<feature type="transmembrane region" description="Helical" evidence="8">
    <location>
        <begin position="109"/>
        <end position="128"/>
    </location>
</feature>
<dbReference type="GO" id="GO:0016020">
    <property type="term" value="C:membrane"/>
    <property type="evidence" value="ECO:0007669"/>
    <property type="project" value="UniProtKB-SubCell"/>
</dbReference>
<evidence type="ECO:0000313" key="11">
    <source>
        <dbReference type="Proteomes" id="UP001178507"/>
    </source>
</evidence>
<organism evidence="10 11">
    <name type="scientific">Effrenium voratum</name>
    <dbReference type="NCBI Taxonomy" id="2562239"/>
    <lineage>
        <taxon>Eukaryota</taxon>
        <taxon>Sar</taxon>
        <taxon>Alveolata</taxon>
        <taxon>Dinophyceae</taxon>
        <taxon>Suessiales</taxon>
        <taxon>Symbiodiniaceae</taxon>
        <taxon>Effrenium</taxon>
    </lineage>
</organism>
<feature type="transmembrane region" description="Helical" evidence="8">
    <location>
        <begin position="202"/>
        <end position="222"/>
    </location>
</feature>
<feature type="transmembrane region" description="Helical" evidence="8">
    <location>
        <begin position="290"/>
        <end position="312"/>
    </location>
</feature>
<feature type="transmembrane region" description="Helical" evidence="8">
    <location>
        <begin position="247"/>
        <end position="270"/>
    </location>
</feature>
<dbReference type="InterPro" id="IPR011701">
    <property type="entry name" value="MFS"/>
</dbReference>
<dbReference type="Proteomes" id="UP001178507">
    <property type="component" value="Unassembled WGS sequence"/>
</dbReference>
<dbReference type="EMBL" id="CAUJNA010000635">
    <property type="protein sequence ID" value="CAJ1379493.1"/>
    <property type="molecule type" value="Genomic_DNA"/>
</dbReference>
<comment type="similarity">
    <text evidence="6">Belongs to the major facilitator superfamily. Spinster (TC 2.A.1.49) family.</text>
</comment>
<dbReference type="InterPro" id="IPR020846">
    <property type="entry name" value="MFS_dom"/>
</dbReference>
<keyword evidence="3 8" id="KW-0812">Transmembrane</keyword>
<dbReference type="PANTHER" id="PTHR23505">
    <property type="entry name" value="SPINSTER"/>
    <property type="match status" value="1"/>
</dbReference>
<keyword evidence="2" id="KW-0813">Transport</keyword>
<feature type="transmembrane region" description="Helical" evidence="8">
    <location>
        <begin position="324"/>
        <end position="342"/>
    </location>
</feature>
<feature type="transmembrane region" description="Helical" evidence="8">
    <location>
        <begin position="354"/>
        <end position="373"/>
    </location>
</feature>
<protein>
    <recommendedName>
        <fullName evidence="9">Major facilitator superfamily (MFS) profile domain-containing protein</fullName>
    </recommendedName>
</protein>
<feature type="transmembrane region" description="Helical" evidence="8">
    <location>
        <begin position="168"/>
        <end position="190"/>
    </location>
</feature>
<reference evidence="10" key="1">
    <citation type="submission" date="2023-08" db="EMBL/GenBank/DDBJ databases">
        <authorList>
            <person name="Chen Y."/>
            <person name="Shah S."/>
            <person name="Dougan E. K."/>
            <person name="Thang M."/>
            <person name="Chan C."/>
        </authorList>
    </citation>
    <scope>NUCLEOTIDE SEQUENCE</scope>
</reference>
<feature type="domain" description="Major facilitator superfamily (MFS) profile" evidence="9">
    <location>
        <begin position="41"/>
        <end position="465"/>
    </location>
</feature>
<gene>
    <name evidence="10" type="ORF">EVOR1521_LOCUS7726</name>
</gene>
<evidence type="ECO:0000256" key="7">
    <source>
        <dbReference type="SAM" id="MobiDB-lite"/>
    </source>
</evidence>
<evidence type="ECO:0000256" key="5">
    <source>
        <dbReference type="ARBA" id="ARBA00023136"/>
    </source>
</evidence>
<evidence type="ECO:0000256" key="2">
    <source>
        <dbReference type="ARBA" id="ARBA00022448"/>
    </source>
</evidence>
<evidence type="ECO:0000256" key="6">
    <source>
        <dbReference type="ARBA" id="ARBA00024338"/>
    </source>
</evidence>
<evidence type="ECO:0000259" key="9">
    <source>
        <dbReference type="PROSITE" id="PS50850"/>
    </source>
</evidence>
<evidence type="ECO:0000256" key="4">
    <source>
        <dbReference type="ARBA" id="ARBA00022989"/>
    </source>
</evidence>
<accession>A0AA36I3E7</accession>
<evidence type="ECO:0000256" key="8">
    <source>
        <dbReference type="SAM" id="Phobius"/>
    </source>
</evidence>
<evidence type="ECO:0000256" key="1">
    <source>
        <dbReference type="ARBA" id="ARBA00004141"/>
    </source>
</evidence>
<dbReference type="PANTHER" id="PTHR23505:SF52">
    <property type="entry name" value="MAJOR FACILITATOR SUPERFAMILY PROTEIN"/>
    <property type="match status" value="1"/>
</dbReference>
<dbReference type="PROSITE" id="PS50850">
    <property type="entry name" value="MFS"/>
    <property type="match status" value="1"/>
</dbReference>
<dbReference type="InterPro" id="IPR044770">
    <property type="entry name" value="MFS_spinster-like"/>
</dbReference>
<keyword evidence="11" id="KW-1185">Reference proteome</keyword>
<feature type="transmembrane region" description="Helical" evidence="8">
    <location>
        <begin position="134"/>
        <end position="156"/>
    </location>
</feature>
<dbReference type="SUPFAM" id="SSF103473">
    <property type="entry name" value="MFS general substrate transporter"/>
    <property type="match status" value="1"/>
</dbReference>
<dbReference type="InterPro" id="IPR036259">
    <property type="entry name" value="MFS_trans_sf"/>
</dbReference>
<dbReference type="AlphaFoldDB" id="A0AA36I3E7"/>
<evidence type="ECO:0000256" key="3">
    <source>
        <dbReference type="ARBA" id="ARBA00022692"/>
    </source>
</evidence>